<dbReference type="AlphaFoldDB" id="A0A1H8X1K4"/>
<feature type="region of interest" description="Disordered" evidence="1">
    <location>
        <begin position="1"/>
        <end position="27"/>
    </location>
</feature>
<dbReference type="EMBL" id="FODT01000015">
    <property type="protein sequence ID" value="SEP33822.1"/>
    <property type="molecule type" value="Genomic_DNA"/>
</dbReference>
<sequence>MGNDHWNERSFRKGPGSNRYPAPRSGYSTDAPPRAPISWVVVIFGLLAWTVVVYVGYVALDIALSWLSTSGGAVLQAGKDAGSAIGVGKEVGVAIDSLKSTGLLDQAVSLLMIVLKPAAIVIWALGALLIVLLPRMLWRLGGAFGRRRH</sequence>
<keyword evidence="4" id="KW-1185">Reference proteome</keyword>
<evidence type="ECO:0000256" key="1">
    <source>
        <dbReference type="SAM" id="MobiDB-lite"/>
    </source>
</evidence>
<name>A0A1H8X1K4_9BRAD</name>
<feature type="transmembrane region" description="Helical" evidence="2">
    <location>
        <begin position="37"/>
        <end position="60"/>
    </location>
</feature>
<protein>
    <submittedName>
        <fullName evidence="3">Uncharacterized protein</fullName>
    </submittedName>
</protein>
<organism evidence="3 4">
    <name type="scientific">Rhodopseudomonas pseudopalustris</name>
    <dbReference type="NCBI Taxonomy" id="1513892"/>
    <lineage>
        <taxon>Bacteria</taxon>
        <taxon>Pseudomonadati</taxon>
        <taxon>Pseudomonadota</taxon>
        <taxon>Alphaproteobacteria</taxon>
        <taxon>Hyphomicrobiales</taxon>
        <taxon>Nitrobacteraceae</taxon>
        <taxon>Rhodopseudomonas</taxon>
    </lineage>
</organism>
<proteinExistence type="predicted"/>
<dbReference type="RefSeq" id="WP_244526140.1">
    <property type="nucleotide sequence ID" value="NZ_FODT01000015.1"/>
</dbReference>
<evidence type="ECO:0000313" key="4">
    <source>
        <dbReference type="Proteomes" id="UP000199615"/>
    </source>
</evidence>
<dbReference type="Proteomes" id="UP000199615">
    <property type="component" value="Unassembled WGS sequence"/>
</dbReference>
<keyword evidence="2" id="KW-0812">Transmembrane</keyword>
<reference evidence="4" key="1">
    <citation type="submission" date="2016-10" db="EMBL/GenBank/DDBJ databases">
        <authorList>
            <person name="Varghese N."/>
            <person name="Submissions S."/>
        </authorList>
    </citation>
    <scope>NUCLEOTIDE SEQUENCE [LARGE SCALE GENOMIC DNA]</scope>
    <source>
        <strain evidence="4">DSM 123</strain>
    </source>
</reference>
<feature type="compositionally biased region" description="Basic and acidic residues" evidence="1">
    <location>
        <begin position="1"/>
        <end position="11"/>
    </location>
</feature>
<keyword evidence="2" id="KW-1133">Transmembrane helix</keyword>
<evidence type="ECO:0000256" key="2">
    <source>
        <dbReference type="SAM" id="Phobius"/>
    </source>
</evidence>
<evidence type="ECO:0000313" key="3">
    <source>
        <dbReference type="EMBL" id="SEP33822.1"/>
    </source>
</evidence>
<keyword evidence="2" id="KW-0472">Membrane</keyword>
<accession>A0A1H8X1K4</accession>
<feature type="transmembrane region" description="Helical" evidence="2">
    <location>
        <begin position="118"/>
        <end position="138"/>
    </location>
</feature>
<gene>
    <name evidence="3" type="ORF">SAMN05444123_11577</name>
</gene>